<keyword evidence="3 4" id="KW-0342">GTP-binding</keyword>
<dbReference type="InterPro" id="IPR027417">
    <property type="entry name" value="P-loop_NTPase"/>
</dbReference>
<keyword evidence="8" id="KW-1185">Reference proteome</keyword>
<accession>A0A1H6QFB8</accession>
<reference evidence="8" key="1">
    <citation type="submission" date="2016-10" db="EMBL/GenBank/DDBJ databases">
        <authorList>
            <person name="Varghese N."/>
            <person name="Submissions S."/>
        </authorList>
    </citation>
    <scope>NUCLEOTIDE SEQUENCE [LARGE SCALE GENOMIC DNA]</scope>
    <source>
        <strain evidence="8">DSM 7165</strain>
    </source>
</reference>
<dbReference type="InterPro" id="IPR005337">
    <property type="entry name" value="RapZ-like"/>
</dbReference>
<evidence type="ECO:0000256" key="2">
    <source>
        <dbReference type="ARBA" id="ARBA00022840"/>
    </source>
</evidence>
<proteinExistence type="inferred from homology"/>
<feature type="domain" description="RapZ-like N-terminal" evidence="5">
    <location>
        <begin position="1"/>
        <end position="161"/>
    </location>
</feature>
<feature type="binding site" evidence="4">
    <location>
        <begin position="60"/>
        <end position="63"/>
    </location>
    <ligand>
        <name>GTP</name>
        <dbReference type="ChEBI" id="CHEBI:37565"/>
    </ligand>
</feature>
<gene>
    <name evidence="7" type="ORF">SAMN05421831_101325</name>
</gene>
<dbReference type="RefSeq" id="WP_093308199.1">
    <property type="nucleotide sequence ID" value="NZ_FNYH01000001.1"/>
</dbReference>
<organism evidence="7 8">
    <name type="scientific">Allopseudospirillum japonicum</name>
    <dbReference type="NCBI Taxonomy" id="64971"/>
    <lineage>
        <taxon>Bacteria</taxon>
        <taxon>Pseudomonadati</taxon>
        <taxon>Pseudomonadota</taxon>
        <taxon>Gammaproteobacteria</taxon>
        <taxon>Oceanospirillales</taxon>
        <taxon>Oceanospirillaceae</taxon>
        <taxon>Allopseudospirillum</taxon>
    </lineage>
</organism>
<dbReference type="Gene3D" id="3.40.50.300">
    <property type="entry name" value="P-loop containing nucleotide triphosphate hydrolases"/>
    <property type="match status" value="1"/>
</dbReference>
<dbReference type="PANTHER" id="PTHR30448">
    <property type="entry name" value="RNASE ADAPTER PROTEIN RAPZ"/>
    <property type="match status" value="1"/>
</dbReference>
<evidence type="ECO:0000313" key="7">
    <source>
        <dbReference type="EMBL" id="SEI40586.1"/>
    </source>
</evidence>
<evidence type="ECO:0000256" key="4">
    <source>
        <dbReference type="HAMAP-Rule" id="MF_00636"/>
    </source>
</evidence>
<feature type="binding site" evidence="4">
    <location>
        <begin position="8"/>
        <end position="15"/>
    </location>
    <ligand>
        <name>ATP</name>
        <dbReference type="ChEBI" id="CHEBI:30616"/>
    </ligand>
</feature>
<dbReference type="AlphaFoldDB" id="A0A1H6QFB8"/>
<evidence type="ECO:0000256" key="1">
    <source>
        <dbReference type="ARBA" id="ARBA00022741"/>
    </source>
</evidence>
<dbReference type="GO" id="GO:0005524">
    <property type="term" value="F:ATP binding"/>
    <property type="evidence" value="ECO:0007669"/>
    <property type="project" value="UniProtKB-UniRule"/>
</dbReference>
<evidence type="ECO:0000259" key="5">
    <source>
        <dbReference type="Pfam" id="PF03668"/>
    </source>
</evidence>
<dbReference type="PANTHER" id="PTHR30448:SF0">
    <property type="entry name" value="RNASE ADAPTER PROTEIN RAPZ"/>
    <property type="match status" value="1"/>
</dbReference>
<sequence>MKLVVISGRSGSGKSAALHLLEDLGFFSIDNLPVGLLSPLVEQALQQQDTQHARIAASIDARNLPQDLHQFPEILRHLRHREIDCEVLYLDASEKVLFERFSATRRKHPLTRQDSLSLAEAIAYEQQLLEPIANLADLRLDTTDLSVHQLRDLICQRVEGKAGHPMSILVESFGFKHGVPLDADLVFDARCLPNPYWETNLRDLTGLDVPVQAFLAEAEEVQHMQADIYQLLSHWLPRYQASNRSYMTIAVGCTGGQHRSVYLCEALVGALRADYPQVQIRHRELKLP</sequence>
<evidence type="ECO:0000259" key="6">
    <source>
        <dbReference type="Pfam" id="PF22740"/>
    </source>
</evidence>
<dbReference type="InterPro" id="IPR053930">
    <property type="entry name" value="RapZ-like_N"/>
</dbReference>
<dbReference type="InterPro" id="IPR053931">
    <property type="entry name" value="RapZ_C"/>
</dbReference>
<dbReference type="OrthoDB" id="9784461at2"/>
<dbReference type="HAMAP" id="MF_00636">
    <property type="entry name" value="RapZ_like"/>
    <property type="match status" value="1"/>
</dbReference>
<dbReference type="Pfam" id="PF22740">
    <property type="entry name" value="PapZ_C"/>
    <property type="match status" value="1"/>
</dbReference>
<dbReference type="Proteomes" id="UP000242999">
    <property type="component" value="Unassembled WGS sequence"/>
</dbReference>
<name>A0A1H6QFB8_9GAMM</name>
<dbReference type="STRING" id="64971.SAMN05421831_101325"/>
<dbReference type="EMBL" id="FNYH01000001">
    <property type="protein sequence ID" value="SEI40586.1"/>
    <property type="molecule type" value="Genomic_DNA"/>
</dbReference>
<dbReference type="SUPFAM" id="SSF52540">
    <property type="entry name" value="P-loop containing nucleoside triphosphate hydrolases"/>
    <property type="match status" value="1"/>
</dbReference>
<dbReference type="NCBIfam" id="NF003828">
    <property type="entry name" value="PRK05416.1"/>
    <property type="match status" value="1"/>
</dbReference>
<protein>
    <submittedName>
        <fullName evidence="7">UPF0042 nucleotide-binding protein</fullName>
    </submittedName>
</protein>
<keyword evidence="1 4" id="KW-0547">Nucleotide-binding</keyword>
<dbReference type="GO" id="GO:0005525">
    <property type="term" value="F:GTP binding"/>
    <property type="evidence" value="ECO:0007669"/>
    <property type="project" value="UniProtKB-UniRule"/>
</dbReference>
<dbReference type="PIRSF" id="PIRSF005052">
    <property type="entry name" value="P-loopkin"/>
    <property type="match status" value="1"/>
</dbReference>
<dbReference type="Pfam" id="PF03668">
    <property type="entry name" value="RapZ-like_N"/>
    <property type="match status" value="1"/>
</dbReference>
<keyword evidence="2 4" id="KW-0067">ATP-binding</keyword>
<evidence type="ECO:0000313" key="8">
    <source>
        <dbReference type="Proteomes" id="UP000242999"/>
    </source>
</evidence>
<evidence type="ECO:0000256" key="3">
    <source>
        <dbReference type="ARBA" id="ARBA00023134"/>
    </source>
</evidence>
<feature type="domain" description="RapZ C-terminal" evidence="6">
    <location>
        <begin position="166"/>
        <end position="286"/>
    </location>
</feature>